<feature type="active site" description="Proton acceptor" evidence="16">
    <location>
        <position position="353"/>
    </location>
</feature>
<feature type="binding site" evidence="17">
    <location>
        <position position="356"/>
    </location>
    <ligand>
        <name>Zn(2+)</name>
        <dbReference type="ChEBI" id="CHEBI:29105"/>
        <note>catalytic</note>
    </ligand>
</feature>
<dbReference type="InterPro" id="IPR014782">
    <property type="entry name" value="Peptidase_M1_dom"/>
</dbReference>
<evidence type="ECO:0000256" key="11">
    <source>
        <dbReference type="ARBA" id="ARBA00022989"/>
    </source>
</evidence>
<keyword evidence="4" id="KW-0336">GPI-anchor</keyword>
<feature type="domain" description="Aminopeptidase N-like N-terminal" evidence="21">
    <location>
        <begin position="47"/>
        <end position="250"/>
    </location>
</feature>
<dbReference type="PANTHER" id="PTHR11533:SF294">
    <property type="entry name" value="THYROTROPIN-RELEASING HORMONE-DEGRADING ECTOENZYME"/>
    <property type="match status" value="1"/>
</dbReference>
<evidence type="ECO:0000256" key="15">
    <source>
        <dbReference type="ARBA" id="ARBA00023288"/>
    </source>
</evidence>
<evidence type="ECO:0000256" key="4">
    <source>
        <dbReference type="ARBA" id="ARBA00022622"/>
    </source>
</evidence>
<dbReference type="InterPro" id="IPR045357">
    <property type="entry name" value="Aminopeptidase_N-like_N"/>
</dbReference>
<dbReference type="Gene3D" id="1.10.390.10">
    <property type="entry name" value="Neutral Protease Domain 2"/>
    <property type="match status" value="1"/>
</dbReference>
<evidence type="ECO:0000313" key="22">
    <source>
        <dbReference type="EMBL" id="CAB0012224.1"/>
    </source>
</evidence>
<keyword evidence="23" id="KW-1185">Reference proteome</keyword>
<keyword evidence="14" id="KW-0325">Glycoprotein</keyword>
<gene>
    <name evidence="22" type="ORF">NTEN_LOCUS16990</name>
</gene>
<dbReference type="FunFam" id="1.10.390.10:FF:000016">
    <property type="entry name" value="Glutamyl aminopeptidase"/>
    <property type="match status" value="1"/>
</dbReference>
<keyword evidence="7 17" id="KW-0479">Metal-binding</keyword>
<comment type="cofactor">
    <cofactor evidence="17">
        <name>Zn(2+)</name>
        <dbReference type="ChEBI" id="CHEBI:29105"/>
    </cofactor>
    <text evidence="17">Binds 1 zinc ion per subunit.</text>
</comment>
<feature type="site" description="Transition state stabilizer" evidence="18">
    <location>
        <position position="438"/>
    </location>
</feature>
<dbReference type="GO" id="GO:0005737">
    <property type="term" value="C:cytoplasm"/>
    <property type="evidence" value="ECO:0007669"/>
    <property type="project" value="TreeGrafter"/>
</dbReference>
<evidence type="ECO:0008006" key="24">
    <source>
        <dbReference type="Google" id="ProtNLM"/>
    </source>
</evidence>
<accession>A0A6H5H7B9</accession>
<feature type="binding site" evidence="17">
    <location>
        <position position="352"/>
    </location>
    <ligand>
        <name>Zn(2+)</name>
        <dbReference type="ChEBI" id="CHEBI:29105"/>
        <note>catalytic</note>
    </ligand>
</feature>
<evidence type="ECO:0000256" key="9">
    <source>
        <dbReference type="ARBA" id="ARBA00022833"/>
    </source>
</evidence>
<dbReference type="Gene3D" id="1.25.50.20">
    <property type="match status" value="1"/>
</dbReference>
<keyword evidence="12" id="KW-0482">Metalloprotease</keyword>
<comment type="subcellular location">
    <subcellularLocation>
        <location evidence="2">Cell membrane</location>
        <topology evidence="2">Lipid-anchor</topology>
        <topology evidence="2">GPI-anchor</topology>
    </subcellularLocation>
    <subcellularLocation>
        <location evidence="1">Membrane</location>
        <topology evidence="1">Single-pass type II membrane protein</topology>
    </subcellularLocation>
</comment>
<dbReference type="SUPFAM" id="SSF55486">
    <property type="entry name" value="Metalloproteases ('zincins'), catalytic domain"/>
    <property type="match status" value="1"/>
</dbReference>
<evidence type="ECO:0000259" key="20">
    <source>
        <dbReference type="Pfam" id="PF01433"/>
    </source>
</evidence>
<protein>
    <recommendedName>
        <fullName evidence="24">Aminopeptidase</fullName>
    </recommendedName>
</protein>
<dbReference type="SUPFAM" id="SSF63737">
    <property type="entry name" value="Leukotriene A4 hydrolase N-terminal domain"/>
    <property type="match status" value="1"/>
</dbReference>
<name>A0A6H5H7B9_9HEMI</name>
<dbReference type="InterPro" id="IPR027268">
    <property type="entry name" value="Peptidase_M4/M1_CTD_sf"/>
</dbReference>
<feature type="domain" description="Peptidase M1 membrane alanine aminopeptidase" evidence="20">
    <location>
        <begin position="280"/>
        <end position="442"/>
    </location>
</feature>
<dbReference type="GO" id="GO:0042277">
    <property type="term" value="F:peptide binding"/>
    <property type="evidence" value="ECO:0007669"/>
    <property type="project" value="TreeGrafter"/>
</dbReference>
<dbReference type="PANTHER" id="PTHR11533">
    <property type="entry name" value="PROTEASE M1 ZINC METALLOPROTEASE"/>
    <property type="match status" value="1"/>
</dbReference>
<dbReference type="GO" id="GO:0098552">
    <property type="term" value="C:side of membrane"/>
    <property type="evidence" value="ECO:0007669"/>
    <property type="project" value="UniProtKB-KW"/>
</dbReference>
<dbReference type="InterPro" id="IPR050344">
    <property type="entry name" value="Peptidase_M1_aminopeptidases"/>
</dbReference>
<dbReference type="Proteomes" id="UP000479000">
    <property type="component" value="Unassembled WGS sequence"/>
</dbReference>
<dbReference type="GO" id="GO:0006508">
    <property type="term" value="P:proteolysis"/>
    <property type="evidence" value="ECO:0007669"/>
    <property type="project" value="UniProtKB-KW"/>
</dbReference>
<dbReference type="OrthoDB" id="510539at2759"/>
<evidence type="ECO:0000256" key="19">
    <source>
        <dbReference type="SAM" id="SignalP"/>
    </source>
</evidence>
<dbReference type="Pfam" id="PF01433">
    <property type="entry name" value="Peptidase_M1"/>
    <property type="match status" value="1"/>
</dbReference>
<keyword evidence="9 17" id="KW-0862">Zinc</keyword>
<dbReference type="GO" id="GO:0070006">
    <property type="term" value="F:metalloaminopeptidase activity"/>
    <property type="evidence" value="ECO:0007669"/>
    <property type="project" value="TreeGrafter"/>
</dbReference>
<keyword evidence="15" id="KW-0449">Lipoprotein</keyword>
<evidence type="ECO:0000256" key="8">
    <source>
        <dbReference type="ARBA" id="ARBA00022801"/>
    </source>
</evidence>
<proteinExistence type="inferred from homology"/>
<keyword evidence="6" id="KW-0812">Transmembrane</keyword>
<dbReference type="GO" id="GO:0005886">
    <property type="term" value="C:plasma membrane"/>
    <property type="evidence" value="ECO:0007669"/>
    <property type="project" value="UniProtKB-SubCell"/>
</dbReference>
<evidence type="ECO:0000256" key="16">
    <source>
        <dbReference type="PIRSR" id="PIRSR634016-1"/>
    </source>
</evidence>
<evidence type="ECO:0000256" key="6">
    <source>
        <dbReference type="ARBA" id="ARBA00022692"/>
    </source>
</evidence>
<dbReference type="Pfam" id="PF17900">
    <property type="entry name" value="Peptidase_M1_N"/>
    <property type="match status" value="1"/>
</dbReference>
<dbReference type="GO" id="GO:0005615">
    <property type="term" value="C:extracellular space"/>
    <property type="evidence" value="ECO:0007669"/>
    <property type="project" value="TreeGrafter"/>
</dbReference>
<evidence type="ECO:0000256" key="10">
    <source>
        <dbReference type="ARBA" id="ARBA00022968"/>
    </source>
</evidence>
<keyword evidence="10" id="KW-0735">Signal-anchor</keyword>
<evidence type="ECO:0000256" key="18">
    <source>
        <dbReference type="PIRSR" id="PIRSR634016-4"/>
    </source>
</evidence>
<evidence type="ECO:0000256" key="2">
    <source>
        <dbReference type="ARBA" id="ARBA00004609"/>
    </source>
</evidence>
<evidence type="ECO:0000256" key="3">
    <source>
        <dbReference type="ARBA" id="ARBA00010136"/>
    </source>
</evidence>
<feature type="chain" id="PRO_5026214534" description="Aminopeptidase" evidence="19">
    <location>
        <begin position="29"/>
        <end position="586"/>
    </location>
</feature>
<keyword evidence="11" id="KW-1133">Transmembrane helix</keyword>
<evidence type="ECO:0000256" key="12">
    <source>
        <dbReference type="ARBA" id="ARBA00023049"/>
    </source>
</evidence>
<organism evidence="22 23">
    <name type="scientific">Nesidiocoris tenuis</name>
    <dbReference type="NCBI Taxonomy" id="355587"/>
    <lineage>
        <taxon>Eukaryota</taxon>
        <taxon>Metazoa</taxon>
        <taxon>Ecdysozoa</taxon>
        <taxon>Arthropoda</taxon>
        <taxon>Hexapoda</taxon>
        <taxon>Insecta</taxon>
        <taxon>Pterygota</taxon>
        <taxon>Neoptera</taxon>
        <taxon>Paraneoptera</taxon>
        <taxon>Hemiptera</taxon>
        <taxon>Heteroptera</taxon>
        <taxon>Panheteroptera</taxon>
        <taxon>Cimicomorpha</taxon>
        <taxon>Miridae</taxon>
        <taxon>Dicyphina</taxon>
        <taxon>Nesidiocoris</taxon>
    </lineage>
</organism>
<reference evidence="22 23" key="1">
    <citation type="submission" date="2020-02" db="EMBL/GenBank/DDBJ databases">
        <authorList>
            <person name="Ferguson B K."/>
        </authorList>
    </citation>
    <scope>NUCLEOTIDE SEQUENCE [LARGE SCALE GENOMIC DNA]</scope>
</reference>
<evidence type="ECO:0000256" key="1">
    <source>
        <dbReference type="ARBA" id="ARBA00004606"/>
    </source>
</evidence>
<keyword evidence="8" id="KW-0378">Hydrolase</keyword>
<dbReference type="GO" id="GO:0008270">
    <property type="term" value="F:zinc ion binding"/>
    <property type="evidence" value="ECO:0007669"/>
    <property type="project" value="InterPro"/>
</dbReference>
<evidence type="ECO:0000256" key="13">
    <source>
        <dbReference type="ARBA" id="ARBA00023136"/>
    </source>
</evidence>
<evidence type="ECO:0000256" key="14">
    <source>
        <dbReference type="ARBA" id="ARBA00023180"/>
    </source>
</evidence>
<feature type="binding site" evidence="17">
    <location>
        <position position="375"/>
    </location>
    <ligand>
        <name>Zn(2+)</name>
        <dbReference type="ChEBI" id="CHEBI:29105"/>
        <note>catalytic</note>
    </ligand>
</feature>
<dbReference type="Gene3D" id="2.60.40.1730">
    <property type="entry name" value="tricorn interacting facor f3 domain"/>
    <property type="match status" value="1"/>
</dbReference>
<keyword evidence="19" id="KW-0732">Signal</keyword>
<dbReference type="InterPro" id="IPR042097">
    <property type="entry name" value="Aminopeptidase_N-like_N_sf"/>
</dbReference>
<dbReference type="AlphaFoldDB" id="A0A6H5H7B9"/>
<evidence type="ECO:0000256" key="7">
    <source>
        <dbReference type="ARBA" id="ARBA00022723"/>
    </source>
</evidence>
<comment type="similarity">
    <text evidence="3">Belongs to the peptidase M1 family.</text>
</comment>
<dbReference type="EMBL" id="CADCXU010025106">
    <property type="protein sequence ID" value="CAB0012224.1"/>
    <property type="molecule type" value="Genomic_DNA"/>
</dbReference>
<keyword evidence="5" id="KW-0645">Protease</keyword>
<keyword evidence="13" id="KW-0472">Membrane</keyword>
<dbReference type="InterPro" id="IPR034016">
    <property type="entry name" value="M1_APN-typ"/>
</dbReference>
<dbReference type="FunFam" id="2.60.40.1730:FF:000012">
    <property type="entry name" value="Aminopeptidase N"/>
    <property type="match status" value="1"/>
</dbReference>
<evidence type="ECO:0000259" key="21">
    <source>
        <dbReference type="Pfam" id="PF17900"/>
    </source>
</evidence>
<sequence>MYGPVSRTQVRFLCFALALMCPESSGLAYSRLSKKSNLYVRLPTSVVPHSYDLKLIPFLQPGNFNFSGNVDITINVTQPTYNITLHSADLSIHTTSVRRLPPAEDNDIVSDASPSAEVQIPIRKTEFDLKREFYIMHFNQRLEPGQYKLVIQFAGVLNDALQGFYRSSYVSNNVTSWIATTQFQSTDARRAFPCFDEPALKAKFTIHIGRPEQMNTISNMPKSGPSTPVEGIRGYYWDHFSESLPMSTYLVAFTVSDFDHYADGMFKVWARSSAVDQAKYALSIGPRILRYFEQYFGIRYPLPKMDMIALPDFAAGAMENWGLITYRESTMLYQEGVSASRHKQRVGTVVAHELAHQWFGNLVTPSWWTDLWLNEGFATYIESLGVEVVEPTWRTGDQFVVHDLQNVLEQDAYKSSHPVSAPVSHPNEIDEIFDSISYGKGFYRVNYDERNWQLIINQLRDRDRFMNIGELNRAQLIDDSLQLARAGLLNYSIALNLTTYLSEELAYLPWEAALPGLGFLNTMLKKMPIYDKFKVTHGADSKKRRKLKLKFKLKLKITKKLELKRTLKLKLKSNSISNRNSTTNSN</sequence>
<evidence type="ECO:0000313" key="23">
    <source>
        <dbReference type="Proteomes" id="UP000479000"/>
    </source>
</evidence>
<evidence type="ECO:0000256" key="5">
    <source>
        <dbReference type="ARBA" id="ARBA00022670"/>
    </source>
</evidence>
<dbReference type="InterPro" id="IPR001930">
    <property type="entry name" value="Peptidase_M1"/>
</dbReference>
<feature type="signal peptide" evidence="19">
    <location>
        <begin position="1"/>
        <end position="28"/>
    </location>
</feature>
<evidence type="ECO:0000256" key="17">
    <source>
        <dbReference type="PIRSR" id="PIRSR634016-3"/>
    </source>
</evidence>
<dbReference type="CDD" id="cd09601">
    <property type="entry name" value="M1_APN-Q_like"/>
    <property type="match status" value="1"/>
</dbReference>
<dbReference type="GO" id="GO:0043171">
    <property type="term" value="P:peptide catabolic process"/>
    <property type="evidence" value="ECO:0007669"/>
    <property type="project" value="TreeGrafter"/>
</dbReference>
<dbReference type="PRINTS" id="PR00756">
    <property type="entry name" value="ALADIPTASE"/>
</dbReference>